<gene>
    <name evidence="2" type="ORF">SAMN05660197_0959</name>
</gene>
<feature type="transmembrane region" description="Helical" evidence="1">
    <location>
        <begin position="107"/>
        <end position="124"/>
    </location>
</feature>
<dbReference type="AlphaFoldDB" id="A0A1W1WS83"/>
<feature type="transmembrane region" description="Helical" evidence="1">
    <location>
        <begin position="191"/>
        <end position="207"/>
    </location>
</feature>
<feature type="transmembrane region" description="Helical" evidence="1">
    <location>
        <begin position="51"/>
        <end position="74"/>
    </location>
</feature>
<evidence type="ECO:0000256" key="1">
    <source>
        <dbReference type="SAM" id="Phobius"/>
    </source>
</evidence>
<evidence type="ECO:0000313" key="2">
    <source>
        <dbReference type="EMBL" id="SMC09157.1"/>
    </source>
</evidence>
<feature type="transmembrane region" description="Helical" evidence="1">
    <location>
        <begin position="288"/>
        <end position="309"/>
    </location>
</feature>
<evidence type="ECO:0000313" key="3">
    <source>
        <dbReference type="Proteomes" id="UP000192602"/>
    </source>
</evidence>
<organism evidence="2 3">
    <name type="scientific">Nitratiruptor tergarcus DSM 16512</name>
    <dbReference type="NCBI Taxonomy" id="1069081"/>
    <lineage>
        <taxon>Bacteria</taxon>
        <taxon>Pseudomonadati</taxon>
        <taxon>Campylobacterota</taxon>
        <taxon>Epsilonproteobacteria</taxon>
        <taxon>Nautiliales</taxon>
        <taxon>Nitratiruptoraceae</taxon>
        <taxon>Nitratiruptor</taxon>
    </lineage>
</organism>
<keyword evidence="1" id="KW-1133">Transmembrane helix</keyword>
<keyword evidence="1" id="KW-0812">Transmembrane</keyword>
<dbReference type="OrthoDB" id="9788139at2"/>
<protein>
    <submittedName>
        <fullName evidence="2">Uncharacterized protein</fullName>
    </submittedName>
</protein>
<feature type="transmembrane region" description="Helical" evidence="1">
    <location>
        <begin position="81"/>
        <end position="101"/>
    </location>
</feature>
<sequence>MFFSPEVFINLFLDTLLFIFLSIAWIISIKISLWFDYNADTPRQYALLRQSYLAATIIKFALFFKIILLFYFIYTLDKLSNIIPGAMCAAGVVTANPYGVWLFGVKILNIYLFGIWLVINALDMKTIDYAYTKLKFRLFVLLYLFIVAELLLEYAYFHALDVNKIVSCCGVLFNPVGQSALGILSHIPPKLLLGLFYGNLALLIVFYKRIYIFAFLSVTFIFIAILAIIFFFSPYIYELPTHHCPFCILQKEYYYIGYVLYTLLFLGTFLGIAVGVKKALGVVSSVKLALLFDIVFTLILTYYVISYYLKNGVWLF</sequence>
<dbReference type="EMBL" id="FWWZ01000001">
    <property type="protein sequence ID" value="SMC09157.1"/>
    <property type="molecule type" value="Genomic_DNA"/>
</dbReference>
<proteinExistence type="predicted"/>
<name>A0A1W1WS83_9BACT</name>
<keyword evidence="1" id="KW-0472">Membrane</keyword>
<feature type="transmembrane region" description="Helical" evidence="1">
    <location>
        <begin position="136"/>
        <end position="157"/>
    </location>
</feature>
<dbReference type="STRING" id="1069081.SAMN05660197_0959"/>
<accession>A0A1W1WS83</accession>
<feature type="transmembrane region" description="Helical" evidence="1">
    <location>
        <begin position="253"/>
        <end position="276"/>
    </location>
</feature>
<feature type="transmembrane region" description="Helical" evidence="1">
    <location>
        <begin position="212"/>
        <end position="233"/>
    </location>
</feature>
<reference evidence="3" key="1">
    <citation type="submission" date="2017-04" db="EMBL/GenBank/DDBJ databases">
        <authorList>
            <person name="Varghese N."/>
            <person name="Submissions S."/>
        </authorList>
    </citation>
    <scope>NUCLEOTIDE SEQUENCE [LARGE SCALE GENOMIC DNA]</scope>
    <source>
        <strain evidence="3">DSM 16512</strain>
    </source>
</reference>
<keyword evidence="3" id="KW-1185">Reference proteome</keyword>
<dbReference type="Proteomes" id="UP000192602">
    <property type="component" value="Unassembled WGS sequence"/>
</dbReference>
<feature type="transmembrane region" description="Helical" evidence="1">
    <location>
        <begin position="7"/>
        <end position="31"/>
    </location>
</feature>
<dbReference type="RefSeq" id="WP_084275399.1">
    <property type="nucleotide sequence ID" value="NZ_AP026671.1"/>
</dbReference>